<dbReference type="InterPro" id="IPR038740">
    <property type="entry name" value="BioF2-like_GNAT_dom"/>
</dbReference>
<dbReference type="PANTHER" id="PTHR36174:SF1">
    <property type="entry name" value="LIPID II:GLYCINE GLYCYLTRANSFERASE"/>
    <property type="match status" value="1"/>
</dbReference>
<proteinExistence type="predicted"/>
<name>A0ABX0U5S3_9SPHN</name>
<dbReference type="InterPro" id="IPR016181">
    <property type="entry name" value="Acyl_CoA_acyltransferase"/>
</dbReference>
<sequence>MNAPFASLAPCVRTASLDDRHESARIRAFVDAHPDGTPFHLPPWSRAIAAGCGQAAQYLVAERAGALVGVLPLTEVHSPLFGRALVSSGFAVEGGILADSDAAARVLETEAWLLAQRLACSTLELRGGQVHGSGWQVDAEHYCYFARPIAADDDAELRAIPRRQRAEVRRSFTFDLGVTIGSGATDRAAHYAVYAQSVRNLGSPVFPRALFDAVLHEFGGDVDILTVWKDGVPLASTLSLYWRGAMYPYWGGGTRDARTWRANDRMYFAMIRHGFARGCTRFDLGRSKVGTGAAAFKKNFGFPARPLVYFKKSAAGTAPREINPLDPRFSLGVALWQRLPLAVANRVGPLIARGLG</sequence>
<organism evidence="2 3">
    <name type="scientific">Sphingomonas japonica</name>
    <dbReference type="NCBI Taxonomy" id="511662"/>
    <lineage>
        <taxon>Bacteria</taxon>
        <taxon>Pseudomonadati</taxon>
        <taxon>Pseudomonadota</taxon>
        <taxon>Alphaproteobacteria</taxon>
        <taxon>Sphingomonadales</taxon>
        <taxon>Sphingomonadaceae</taxon>
        <taxon>Sphingomonas</taxon>
    </lineage>
</organism>
<dbReference type="Proteomes" id="UP000788153">
    <property type="component" value="Unassembled WGS sequence"/>
</dbReference>
<evidence type="ECO:0000259" key="1">
    <source>
        <dbReference type="Pfam" id="PF13480"/>
    </source>
</evidence>
<dbReference type="SUPFAM" id="SSF55729">
    <property type="entry name" value="Acyl-CoA N-acyltransferases (Nat)"/>
    <property type="match status" value="1"/>
</dbReference>
<dbReference type="Pfam" id="PF13480">
    <property type="entry name" value="Acetyltransf_6"/>
    <property type="match status" value="1"/>
</dbReference>
<gene>
    <name evidence="2" type="ORF">FHT01_002568</name>
</gene>
<dbReference type="Gene3D" id="3.40.630.30">
    <property type="match status" value="1"/>
</dbReference>
<feature type="domain" description="BioF2-like acetyltransferase" evidence="1">
    <location>
        <begin position="162"/>
        <end position="298"/>
    </location>
</feature>
<dbReference type="InterPro" id="IPR017469">
    <property type="entry name" value="PEP-CTERM_FemAB-rel"/>
</dbReference>
<dbReference type="PANTHER" id="PTHR36174">
    <property type="entry name" value="LIPID II:GLYCINE GLYCYLTRANSFERASE"/>
    <property type="match status" value="1"/>
</dbReference>
<dbReference type="RefSeq" id="WP_140047496.1">
    <property type="nucleotide sequence ID" value="NZ_BAAAEV010000001.1"/>
</dbReference>
<dbReference type="NCBIfam" id="TIGR03019">
    <property type="entry name" value="pepcterm_femAB"/>
    <property type="match status" value="1"/>
</dbReference>
<comment type="caution">
    <text evidence="2">The sequence shown here is derived from an EMBL/GenBank/DDBJ whole genome shotgun (WGS) entry which is preliminary data.</text>
</comment>
<protein>
    <submittedName>
        <fullName evidence="2">FemAB-related protein (PEP-CTERM system-associated)</fullName>
    </submittedName>
</protein>
<accession>A0ABX0U5S3</accession>
<dbReference type="InterPro" id="IPR050644">
    <property type="entry name" value="PG_Glycine_Bridge_Synth"/>
</dbReference>
<reference evidence="2 3" key="1">
    <citation type="submission" date="2020-03" db="EMBL/GenBank/DDBJ databases">
        <title>Genomic Encyclopedia of Type Strains, Phase IV (KMG-IV): sequencing the most valuable type-strain genomes for metagenomic binning, comparative biology and taxonomic classification.</title>
        <authorList>
            <person name="Goeker M."/>
        </authorList>
    </citation>
    <scope>NUCLEOTIDE SEQUENCE [LARGE SCALE GENOMIC DNA]</scope>
    <source>
        <strain evidence="2 3">DSM 22753</strain>
    </source>
</reference>
<dbReference type="EMBL" id="JAASQP010000001">
    <property type="protein sequence ID" value="NIJ25026.1"/>
    <property type="molecule type" value="Genomic_DNA"/>
</dbReference>
<evidence type="ECO:0000313" key="2">
    <source>
        <dbReference type="EMBL" id="NIJ25026.1"/>
    </source>
</evidence>
<evidence type="ECO:0000313" key="3">
    <source>
        <dbReference type="Proteomes" id="UP000788153"/>
    </source>
</evidence>
<keyword evidence="3" id="KW-1185">Reference proteome</keyword>